<feature type="region of interest" description="Disordered" evidence="1">
    <location>
        <begin position="125"/>
        <end position="144"/>
    </location>
</feature>
<comment type="caution">
    <text evidence="2">The sequence shown here is derived from an EMBL/GenBank/DDBJ whole genome shotgun (WGS) entry which is preliminary data.</text>
</comment>
<evidence type="ECO:0000256" key="1">
    <source>
        <dbReference type="SAM" id="MobiDB-lite"/>
    </source>
</evidence>
<dbReference type="EMBL" id="VJXY01000093">
    <property type="protein sequence ID" value="MBD6620931.1"/>
    <property type="molecule type" value="Genomic_DNA"/>
</dbReference>
<gene>
    <name evidence="2" type="ORF">FNW02_35695</name>
</gene>
<sequence length="144" mass="16499">MSCAALTFHQLFQPKTQVKKLDEKTALLANRLTPTDEQIRDWLQSPEIKQWLVKLPIGITNTLKIEMLNTIIKNILDKPDKDCRVQYSGAAIGIDVLRWQLWASYKLPYASGIKAPDCPYTLQKHLKQSTREQSTTNKHASHID</sequence>
<dbReference type="Proteomes" id="UP001165986">
    <property type="component" value="Unassembled WGS sequence"/>
</dbReference>
<dbReference type="AlphaFoldDB" id="A0AA40T4S0"/>
<proteinExistence type="predicted"/>
<reference evidence="2" key="1">
    <citation type="submission" date="2019-07" db="EMBL/GenBank/DDBJ databases">
        <title>Toxilogical consequences of a new and cryptic species of cyanobacteria (Komarekiella delphini-convector) recovered from the epidermis of a bottlenose dolphin and 1500 ft. in the air.</title>
        <authorList>
            <person name="Brown A.O."/>
            <person name="Dvorak P."/>
            <person name="Villanueva C.D."/>
            <person name="Foss A.J."/>
            <person name="Garvey A.D."/>
            <person name="Gibson Q.A."/>
            <person name="Johansen J.R."/>
            <person name="Casamatta D.A."/>
        </authorList>
    </citation>
    <scope>NUCLEOTIDE SEQUENCE</scope>
    <source>
        <strain evidence="2">SJRDD-AB1</strain>
    </source>
</reference>
<protein>
    <submittedName>
        <fullName evidence="2">Uncharacterized protein</fullName>
    </submittedName>
</protein>
<organism evidence="2 3">
    <name type="scientific">Komarekiella delphini-convector SJRDD-AB1</name>
    <dbReference type="NCBI Taxonomy" id="2593771"/>
    <lineage>
        <taxon>Bacteria</taxon>
        <taxon>Bacillati</taxon>
        <taxon>Cyanobacteriota</taxon>
        <taxon>Cyanophyceae</taxon>
        <taxon>Nostocales</taxon>
        <taxon>Nostocaceae</taxon>
        <taxon>Komarekiella</taxon>
        <taxon>Komarekiella delphini-convector</taxon>
    </lineage>
</organism>
<accession>A0AA40T4S0</accession>
<dbReference type="RefSeq" id="WP_191762250.1">
    <property type="nucleotide sequence ID" value="NZ_VJXY01000093.1"/>
</dbReference>
<keyword evidence="3" id="KW-1185">Reference proteome</keyword>
<evidence type="ECO:0000313" key="3">
    <source>
        <dbReference type="Proteomes" id="UP001165986"/>
    </source>
</evidence>
<evidence type="ECO:0000313" key="2">
    <source>
        <dbReference type="EMBL" id="MBD6620931.1"/>
    </source>
</evidence>
<name>A0AA40T4S0_9NOST</name>